<gene>
    <name evidence="2" type="ORF">Pen02_09270</name>
</gene>
<feature type="region of interest" description="Disordered" evidence="1">
    <location>
        <begin position="428"/>
        <end position="465"/>
    </location>
</feature>
<protein>
    <recommendedName>
        <fullName evidence="4">Leucine rich repeat (LRR) protein</fullName>
    </recommendedName>
</protein>
<comment type="caution">
    <text evidence="2">The sequence shown here is derived from an EMBL/GenBank/DDBJ whole genome shotgun (WGS) entry which is preliminary data.</text>
</comment>
<proteinExistence type="predicted"/>
<feature type="compositionally biased region" description="Basic and acidic residues" evidence="1">
    <location>
        <begin position="456"/>
        <end position="465"/>
    </location>
</feature>
<dbReference type="EMBL" id="BONW01000002">
    <property type="protein sequence ID" value="GIG85991.1"/>
    <property type="molecule type" value="Genomic_DNA"/>
</dbReference>
<dbReference type="InterPro" id="IPR004830">
    <property type="entry name" value="LRR_variant"/>
</dbReference>
<evidence type="ECO:0000313" key="3">
    <source>
        <dbReference type="Proteomes" id="UP000646749"/>
    </source>
</evidence>
<evidence type="ECO:0000313" key="2">
    <source>
        <dbReference type="EMBL" id="GIG85991.1"/>
    </source>
</evidence>
<organism evidence="2 3">
    <name type="scientific">Plantactinospora endophytica</name>
    <dbReference type="NCBI Taxonomy" id="673535"/>
    <lineage>
        <taxon>Bacteria</taxon>
        <taxon>Bacillati</taxon>
        <taxon>Actinomycetota</taxon>
        <taxon>Actinomycetes</taxon>
        <taxon>Micromonosporales</taxon>
        <taxon>Micromonosporaceae</taxon>
        <taxon>Plantactinospora</taxon>
    </lineage>
</organism>
<feature type="region of interest" description="Disordered" evidence="1">
    <location>
        <begin position="492"/>
        <end position="516"/>
    </location>
</feature>
<evidence type="ECO:0000256" key="1">
    <source>
        <dbReference type="SAM" id="MobiDB-lite"/>
    </source>
</evidence>
<accession>A0ABQ4DU71</accession>
<name>A0ABQ4DU71_9ACTN</name>
<dbReference type="Gene3D" id="1.25.10.10">
    <property type="entry name" value="Leucine-rich Repeat Variant"/>
    <property type="match status" value="2"/>
</dbReference>
<keyword evidence="3" id="KW-1185">Reference proteome</keyword>
<dbReference type="Pfam" id="PF01816">
    <property type="entry name" value="LRV"/>
    <property type="match status" value="1"/>
</dbReference>
<dbReference type="InterPro" id="IPR016024">
    <property type="entry name" value="ARM-type_fold"/>
</dbReference>
<evidence type="ECO:0008006" key="4">
    <source>
        <dbReference type="Google" id="ProtNLM"/>
    </source>
</evidence>
<sequence length="516" mass="57350">MTSGFAFLNSTLVTDDRWIAPALAANPSVPDDLLIAMAATNDRQLQLDLIAARRYTPMSLPVATVLADSAHARVRQELACCLISDELLVRLAGDPDPQVRLWIVVRPQEVLNRLPYYVPEAAYAVLARDDDPMVQGELLTSPEAPEQLKRAVARRAHPQLRDRAILRFGADDEATGTYHRLLAHPDADVRRQALRTERFRPPSDLVPQLLADPDVRLAAVPVVPLTPELAHTLVTDPDPQVRRAVAGNPDLPHDLVGRLARDSDPGVTAALLNRSHLPIEFVNGIDDTRDRQLRTYPVEWLWEHRDDVELLDRYSRARHVRYRRTVAGIPGLAPETVRRLATDEDFAVRLLLAEHNPERVPVELLVEMVRTWSGRSAVAMVRNPRFPAEVVDQLVRSDDSSHRWLAYLSDRLTEAQLALLADDPDPALAARLDPPATPSRAEFEARLADPSPLPGHDPHPGHPTVRETAARHRQLPVELMWELWRRAELAAASDLSGAGVEQPSLVEKATPAGSTS</sequence>
<dbReference type="InterPro" id="IPR011989">
    <property type="entry name" value="ARM-like"/>
</dbReference>
<dbReference type="SUPFAM" id="SSF48371">
    <property type="entry name" value="ARM repeat"/>
    <property type="match status" value="2"/>
</dbReference>
<reference evidence="2 3" key="1">
    <citation type="submission" date="2021-01" db="EMBL/GenBank/DDBJ databases">
        <title>Whole genome shotgun sequence of Plantactinospora endophytica NBRC 110450.</title>
        <authorList>
            <person name="Komaki H."/>
            <person name="Tamura T."/>
        </authorList>
    </citation>
    <scope>NUCLEOTIDE SEQUENCE [LARGE SCALE GENOMIC DNA]</scope>
    <source>
        <strain evidence="2 3">NBRC 110450</strain>
    </source>
</reference>
<dbReference type="Proteomes" id="UP000646749">
    <property type="component" value="Unassembled WGS sequence"/>
</dbReference>